<name>A0ACC3DGB7_9PEZI</name>
<sequence length="194" mass="21787">MAVSLLVMGASLSYATPRNRAPAIEATVFILVYDTCFAIGWLGVTWLYPAEVTPIRIRAETAGFSTSTNWIFNYAVVQLAPIMINKIAWKTYFVFFCFNIAFIPLVYFFFPETNGWKLETLDAIFAEAHESGQNPVYTEKRWRKNGWAKKSDAEQRAGALDGAAGPDDNKEDAEGAEHMEGSDAHDEKKRNEID</sequence>
<keyword evidence="2" id="KW-1185">Reference proteome</keyword>
<evidence type="ECO:0000313" key="2">
    <source>
        <dbReference type="Proteomes" id="UP001186974"/>
    </source>
</evidence>
<accession>A0ACC3DGB7</accession>
<dbReference type="Proteomes" id="UP001186974">
    <property type="component" value="Unassembled WGS sequence"/>
</dbReference>
<organism evidence="1 2">
    <name type="scientific">Coniosporium uncinatum</name>
    <dbReference type="NCBI Taxonomy" id="93489"/>
    <lineage>
        <taxon>Eukaryota</taxon>
        <taxon>Fungi</taxon>
        <taxon>Dikarya</taxon>
        <taxon>Ascomycota</taxon>
        <taxon>Pezizomycotina</taxon>
        <taxon>Dothideomycetes</taxon>
        <taxon>Dothideomycetes incertae sedis</taxon>
        <taxon>Coniosporium</taxon>
    </lineage>
</organism>
<comment type="caution">
    <text evidence="1">The sequence shown here is derived from an EMBL/GenBank/DDBJ whole genome shotgun (WGS) entry which is preliminary data.</text>
</comment>
<evidence type="ECO:0000313" key="1">
    <source>
        <dbReference type="EMBL" id="KAK3071386.1"/>
    </source>
</evidence>
<protein>
    <submittedName>
        <fullName evidence="1">Uncharacterized protein</fullName>
    </submittedName>
</protein>
<gene>
    <name evidence="1" type="ORF">LTS18_014868</name>
</gene>
<reference evidence="1" key="1">
    <citation type="submission" date="2024-09" db="EMBL/GenBank/DDBJ databases">
        <title>Black Yeasts Isolated from many extreme environments.</title>
        <authorList>
            <person name="Coleine C."/>
            <person name="Stajich J.E."/>
            <person name="Selbmann L."/>
        </authorList>
    </citation>
    <scope>NUCLEOTIDE SEQUENCE</scope>
    <source>
        <strain evidence="1">CCFEE 5737</strain>
    </source>
</reference>
<proteinExistence type="predicted"/>
<dbReference type="EMBL" id="JAWDJW010004847">
    <property type="protein sequence ID" value="KAK3071386.1"/>
    <property type="molecule type" value="Genomic_DNA"/>
</dbReference>